<sequence>MGFWDRMLGRGVYAYSPNRLHPFERHLLCQLTALPSYNLRFLSVQAQLVAMTTFVRGSVPGAPDWLDRKVSDGMIVLEQQIAVGGCAVAPLFLPTPFFTCALTYQEEVVGEIRLEVPSLLHRIFLNTGTQDTDYPAEPRDFEILPPEVPDERQYWEVRKHQLGRLSQAAFAVAEEGKFGANVVICNTRAFRKQSLMGLTLNAEYRDVLHFSDGIRLNKLEVLGSVPRLHRIIDLGSKRFFRIGNLADDILALEIRSGSMQNEVVHLVGAECREEPTGMSVLQLIEHNLKT</sequence>
<evidence type="ECO:0000313" key="2">
    <source>
        <dbReference type="Proteomes" id="UP000240009"/>
    </source>
</evidence>
<dbReference type="AlphaFoldDB" id="A0A2S8F8D3"/>
<reference evidence="1 2" key="1">
    <citation type="submission" date="2018-02" db="EMBL/GenBank/DDBJ databases">
        <title>Comparative genomes isolates from brazilian mangrove.</title>
        <authorList>
            <person name="Araujo J.E."/>
            <person name="Taketani R.G."/>
            <person name="Silva M.C.P."/>
            <person name="Loureco M.V."/>
            <person name="Andreote F.D."/>
        </authorList>
    </citation>
    <scope>NUCLEOTIDE SEQUENCE [LARGE SCALE GENOMIC DNA]</scope>
    <source>
        <strain evidence="1 2">HEX-2 MGV</strain>
    </source>
</reference>
<name>A0A2S8F8D3_9BACT</name>
<accession>A0A2S8F8D3</accession>
<dbReference type="Proteomes" id="UP000240009">
    <property type="component" value="Unassembled WGS sequence"/>
</dbReference>
<proteinExistence type="predicted"/>
<gene>
    <name evidence="1" type="ORF">C5Y96_16095</name>
</gene>
<dbReference type="EMBL" id="PUIA01000050">
    <property type="protein sequence ID" value="PQO28407.1"/>
    <property type="molecule type" value="Genomic_DNA"/>
</dbReference>
<comment type="caution">
    <text evidence="1">The sequence shown here is derived from an EMBL/GenBank/DDBJ whole genome shotgun (WGS) entry which is preliminary data.</text>
</comment>
<evidence type="ECO:0000313" key="1">
    <source>
        <dbReference type="EMBL" id="PQO28407.1"/>
    </source>
</evidence>
<organism evidence="1 2">
    <name type="scientific">Blastopirellula marina</name>
    <dbReference type="NCBI Taxonomy" id="124"/>
    <lineage>
        <taxon>Bacteria</taxon>
        <taxon>Pseudomonadati</taxon>
        <taxon>Planctomycetota</taxon>
        <taxon>Planctomycetia</taxon>
        <taxon>Pirellulales</taxon>
        <taxon>Pirellulaceae</taxon>
        <taxon>Blastopirellula</taxon>
    </lineage>
</organism>
<protein>
    <submittedName>
        <fullName evidence="1">Uncharacterized protein</fullName>
    </submittedName>
</protein>